<sequence length="201" mass="20022">MIRRARSIGVLATLAGGAVGVMSSTQTWIHVVLADAAASDVAVPGATAIPVLVPLSLAVLALGAALSIVGRVLRVVFGVLTVAIGVLLAVLSIPVVTGPPVSAIAPAVTEITGIAGDTAVAALVGSTAVTPWPVVTVVIAVLLVCAGVFVAVTGARWPTGGRKYQAAARRAASRDEGPLDAIDSWDDLSRGDDPTSGRGPR</sequence>
<dbReference type="Proteomes" id="UP000326838">
    <property type="component" value="Unassembled WGS sequence"/>
</dbReference>
<dbReference type="AlphaFoldDB" id="A0A5J6KWU6"/>
<keyword evidence="2" id="KW-0472">Membrane</keyword>
<comment type="caution">
    <text evidence="3">The sequence shown here is derived from an EMBL/GenBank/DDBJ whole genome shotgun (WGS) entry which is preliminary data.</text>
</comment>
<evidence type="ECO:0000256" key="1">
    <source>
        <dbReference type="SAM" id="MobiDB-lite"/>
    </source>
</evidence>
<accession>A0A5J6KWU6</accession>
<keyword evidence="2" id="KW-0812">Transmembrane</keyword>
<dbReference type="RefSeq" id="WP_150892520.1">
    <property type="nucleotide sequence ID" value="NZ_CP044231.1"/>
</dbReference>
<feature type="transmembrane region" description="Helical" evidence="2">
    <location>
        <begin position="132"/>
        <end position="155"/>
    </location>
</feature>
<protein>
    <submittedName>
        <fullName evidence="3">Trp biosynthesis-associated membrane protein</fullName>
    </submittedName>
</protein>
<dbReference type="EMBL" id="VYUY01000006">
    <property type="protein sequence ID" value="KAA9135165.1"/>
    <property type="molecule type" value="Genomic_DNA"/>
</dbReference>
<proteinExistence type="predicted"/>
<accession>A0A5N0TJ47</accession>
<name>A0A5J6KWU6_9MICO</name>
<dbReference type="Pfam" id="PF09534">
    <property type="entry name" value="Trp_oprn_chp"/>
    <property type="match status" value="1"/>
</dbReference>
<keyword evidence="4" id="KW-1185">Reference proteome</keyword>
<feature type="region of interest" description="Disordered" evidence="1">
    <location>
        <begin position="174"/>
        <end position="201"/>
    </location>
</feature>
<gene>
    <name evidence="3" type="ORF">F6B40_05700</name>
</gene>
<evidence type="ECO:0000313" key="3">
    <source>
        <dbReference type="EMBL" id="KAA9135165.1"/>
    </source>
</evidence>
<evidence type="ECO:0000256" key="2">
    <source>
        <dbReference type="SAM" id="Phobius"/>
    </source>
</evidence>
<feature type="transmembrane region" description="Helical" evidence="2">
    <location>
        <begin position="75"/>
        <end position="96"/>
    </location>
</feature>
<reference evidence="4" key="1">
    <citation type="submission" date="2019-09" db="EMBL/GenBank/DDBJ databases">
        <title>Mumia zhuanghuii sp. nov. isolated from the intestinal contents of plateau pika (Ochotona curzoniae) in the Qinghai-Tibet plateau of China.</title>
        <authorList>
            <person name="Tian Z."/>
        </authorList>
    </citation>
    <scope>NUCLEOTIDE SEQUENCE [LARGE SCALE GENOMIC DNA]</scope>
    <source>
        <strain evidence="4">L-033</strain>
    </source>
</reference>
<feature type="transmembrane region" description="Helical" evidence="2">
    <location>
        <begin position="47"/>
        <end position="68"/>
    </location>
</feature>
<evidence type="ECO:0000313" key="4">
    <source>
        <dbReference type="Proteomes" id="UP000326838"/>
    </source>
</evidence>
<organism evidence="3 4">
    <name type="scientific">Microbacterium caowuchunii</name>
    <dbReference type="NCBI Taxonomy" id="2614638"/>
    <lineage>
        <taxon>Bacteria</taxon>
        <taxon>Bacillati</taxon>
        <taxon>Actinomycetota</taxon>
        <taxon>Actinomycetes</taxon>
        <taxon>Micrococcales</taxon>
        <taxon>Microbacteriaceae</taxon>
        <taxon>Microbacterium</taxon>
    </lineage>
</organism>
<dbReference type="InterPro" id="IPR019051">
    <property type="entry name" value="Trp_biosyn_TM_oprn/chp"/>
</dbReference>
<keyword evidence="2" id="KW-1133">Transmembrane helix</keyword>